<geneLocation type="plasmid" evidence="10 11">
    <name>pILYOP01</name>
</geneLocation>
<evidence type="ECO:0000256" key="4">
    <source>
        <dbReference type="ARBA" id="ARBA00022643"/>
    </source>
</evidence>
<protein>
    <submittedName>
        <fullName evidence="10">NQR2 and RnfD family protein</fullName>
    </submittedName>
</protein>
<keyword evidence="4" id="KW-0288">FMN</keyword>
<evidence type="ECO:0000256" key="3">
    <source>
        <dbReference type="ARBA" id="ARBA00022630"/>
    </source>
</evidence>
<keyword evidence="8 9" id="KW-0472">Membrane</keyword>
<dbReference type="GO" id="GO:0055085">
    <property type="term" value="P:transmembrane transport"/>
    <property type="evidence" value="ECO:0007669"/>
    <property type="project" value="InterPro"/>
</dbReference>
<dbReference type="KEGG" id="ipo:Ilyop_2006"/>
<evidence type="ECO:0000256" key="1">
    <source>
        <dbReference type="ARBA" id="ARBA00022448"/>
    </source>
</evidence>
<evidence type="ECO:0000256" key="7">
    <source>
        <dbReference type="ARBA" id="ARBA00022989"/>
    </source>
</evidence>
<dbReference type="InterPro" id="IPR004338">
    <property type="entry name" value="NqrB/RnfD"/>
</dbReference>
<keyword evidence="6" id="KW-1278">Translocase</keyword>
<dbReference type="PANTHER" id="PTHR30578">
    <property type="entry name" value="ELECTRON TRANSPORT COMPLEX PROTEIN RNFD"/>
    <property type="match status" value="1"/>
</dbReference>
<evidence type="ECO:0000256" key="8">
    <source>
        <dbReference type="ARBA" id="ARBA00023136"/>
    </source>
</evidence>
<reference evidence="10 11" key="1">
    <citation type="journal article" date="2010" name="Stand. Genomic Sci.">
        <title>Complete genome sequence of Ilyobacter polytropus type strain (CuHbu1).</title>
        <authorList>
            <person name="Sikorski J."/>
            <person name="Chertkov O."/>
            <person name="Lapidus A."/>
            <person name="Nolan M."/>
            <person name="Lucas S."/>
            <person name="Del Rio T.G."/>
            <person name="Tice H."/>
            <person name="Cheng J.F."/>
            <person name="Tapia R."/>
            <person name="Han C."/>
            <person name="Goodwin L."/>
            <person name="Pitluck S."/>
            <person name="Liolios K."/>
            <person name="Ivanova N."/>
            <person name="Mavromatis K."/>
            <person name="Mikhailova N."/>
            <person name="Pati A."/>
            <person name="Chen A."/>
            <person name="Palaniappan K."/>
            <person name="Land M."/>
            <person name="Hauser L."/>
            <person name="Chang Y.J."/>
            <person name="Jeffries C.D."/>
            <person name="Brambilla E."/>
            <person name="Yasawong M."/>
            <person name="Rohde M."/>
            <person name="Pukall R."/>
            <person name="Spring S."/>
            <person name="Goker M."/>
            <person name="Woyke T."/>
            <person name="Bristow J."/>
            <person name="Eisen J.A."/>
            <person name="Markowitz V."/>
            <person name="Hugenholtz P."/>
            <person name="Kyrpides N.C."/>
            <person name="Klenk H.P."/>
        </authorList>
    </citation>
    <scope>NUCLEOTIDE SEQUENCE [LARGE SCALE GENOMIC DNA]</scope>
    <source>
        <strain evidence="11">ATCC 51220 / DSM 2926 / LMG 16218 / CuHBu1</strain>
        <plasmid evidence="11">pILYOP01</plasmid>
    </source>
</reference>
<keyword evidence="11" id="KW-1185">Reference proteome</keyword>
<evidence type="ECO:0000256" key="6">
    <source>
        <dbReference type="ARBA" id="ARBA00022967"/>
    </source>
</evidence>
<dbReference type="Pfam" id="PF03116">
    <property type="entry name" value="NQR2_RnfD_RnfE"/>
    <property type="match status" value="1"/>
</dbReference>
<evidence type="ECO:0000313" key="11">
    <source>
        <dbReference type="Proteomes" id="UP000006875"/>
    </source>
</evidence>
<feature type="transmembrane region" description="Helical" evidence="9">
    <location>
        <begin position="165"/>
        <end position="182"/>
    </location>
</feature>
<dbReference type="PANTHER" id="PTHR30578:SF1">
    <property type="entry name" value="NA(+)-TRANSLOCATING NADH-QUINONE REDUCTASE SUBUNIT B"/>
    <property type="match status" value="1"/>
</dbReference>
<dbReference type="GO" id="GO:0005886">
    <property type="term" value="C:plasma membrane"/>
    <property type="evidence" value="ECO:0007669"/>
    <property type="project" value="TreeGrafter"/>
</dbReference>
<name>E3HBG2_ILYPC</name>
<feature type="transmembrane region" description="Helical" evidence="9">
    <location>
        <begin position="215"/>
        <end position="232"/>
    </location>
</feature>
<dbReference type="HOGENOM" id="CLU_042020_1_0_0"/>
<feature type="transmembrane region" description="Helical" evidence="9">
    <location>
        <begin position="244"/>
        <end position="264"/>
    </location>
</feature>
<dbReference type="Proteomes" id="UP000006875">
    <property type="component" value="Plasmid pILYOP01"/>
</dbReference>
<dbReference type="AlphaFoldDB" id="E3HBG2"/>
<evidence type="ECO:0000256" key="9">
    <source>
        <dbReference type="SAM" id="Phobius"/>
    </source>
</evidence>
<dbReference type="RefSeq" id="WP_013388439.1">
    <property type="nucleotide sequence ID" value="NC_014633.1"/>
</dbReference>
<keyword evidence="5 9" id="KW-0812">Transmembrane</keyword>
<feature type="transmembrane region" description="Helical" evidence="9">
    <location>
        <begin position="75"/>
        <end position="95"/>
    </location>
</feature>
<evidence type="ECO:0000256" key="5">
    <source>
        <dbReference type="ARBA" id="ARBA00022692"/>
    </source>
</evidence>
<keyword evidence="1" id="KW-0813">Transport</keyword>
<gene>
    <name evidence="10" type="ordered locus">Ilyop_2006</name>
</gene>
<accession>E3HBG2</accession>
<sequence length="296" mass="32421">MFQKQIMMRKVMYSLIPIFIISIYLYGLKAISLIAVSFFFGITTEYFFLKKRNKKVTEAVLVTCALYSLSMPPGIPLWIAAIGIIFGVSMGKMAYGGFGRNIFNPAITGRLFIYIAFPNMANKWLIPGNFGLTDGTAGATPLEILRNGGIPKITDLLLGTRPGSLGESSGILIIIAAIYLLYTKTASWRSMGATLIGYLMVQTFLYYFGLGANPLYGIFSGSLLFISIFMVTDPVSSPKKNNSLFLYGFLIGLSVALIRSFSLFPEGTSFAILLGNTFAPLMDEIIGKVKVKEVKS</sequence>
<keyword evidence="7 9" id="KW-1133">Transmembrane helix</keyword>
<proteinExistence type="predicted"/>
<feature type="transmembrane region" description="Helical" evidence="9">
    <location>
        <begin position="12"/>
        <end position="42"/>
    </location>
</feature>
<evidence type="ECO:0000313" key="10">
    <source>
        <dbReference type="EMBL" id="ADO83777.1"/>
    </source>
</evidence>
<evidence type="ECO:0000256" key="2">
    <source>
        <dbReference type="ARBA" id="ARBA00022553"/>
    </source>
</evidence>
<dbReference type="EMBL" id="CP002282">
    <property type="protein sequence ID" value="ADO83777.1"/>
    <property type="molecule type" value="Genomic_DNA"/>
</dbReference>
<organism evidence="10 11">
    <name type="scientific">Ilyobacter polytropus (strain ATCC 51220 / DSM 2926 / LMG 16218 / CuHBu1)</name>
    <dbReference type="NCBI Taxonomy" id="572544"/>
    <lineage>
        <taxon>Bacteria</taxon>
        <taxon>Fusobacteriati</taxon>
        <taxon>Fusobacteriota</taxon>
        <taxon>Fusobacteriia</taxon>
        <taxon>Fusobacteriales</taxon>
        <taxon>Fusobacteriaceae</taxon>
        <taxon>Ilyobacter</taxon>
    </lineage>
</organism>
<keyword evidence="2" id="KW-0597">Phosphoprotein</keyword>
<keyword evidence="3" id="KW-0285">Flavoprotein</keyword>
<keyword evidence="10" id="KW-0614">Plasmid</keyword>